<evidence type="ECO:0000256" key="4">
    <source>
        <dbReference type="ARBA" id="ARBA00022989"/>
    </source>
</evidence>
<evidence type="ECO:0000313" key="7">
    <source>
        <dbReference type="EMBL" id="MCJ8501074.1"/>
    </source>
</evidence>
<comment type="caution">
    <text evidence="7">The sequence shown here is derived from an EMBL/GenBank/DDBJ whole genome shotgun (WGS) entry which is preliminary data.</text>
</comment>
<organism evidence="7 8">
    <name type="scientific">Desulfatitalea alkaliphila</name>
    <dbReference type="NCBI Taxonomy" id="2929485"/>
    <lineage>
        <taxon>Bacteria</taxon>
        <taxon>Pseudomonadati</taxon>
        <taxon>Thermodesulfobacteriota</taxon>
        <taxon>Desulfobacteria</taxon>
        <taxon>Desulfobacterales</taxon>
        <taxon>Desulfosarcinaceae</taxon>
        <taxon>Desulfatitalea</taxon>
    </lineage>
</organism>
<dbReference type="EMBL" id="JALJRB010000010">
    <property type="protein sequence ID" value="MCJ8501074.1"/>
    <property type="molecule type" value="Genomic_DNA"/>
</dbReference>
<keyword evidence="3" id="KW-0812">Transmembrane</keyword>
<dbReference type="SUPFAM" id="SSF140478">
    <property type="entry name" value="LemA-like"/>
    <property type="match status" value="1"/>
</dbReference>
<reference evidence="7" key="1">
    <citation type="submission" date="2022-04" db="EMBL/GenBank/DDBJ databases">
        <title>Desulfatitalea alkaliphila sp. nov., a novel anaerobic sulfate-reducing bacterium isolated from terrestrial mud volcano, Taman Peninsula, Russia.</title>
        <authorList>
            <person name="Khomyakova M.A."/>
            <person name="Merkel A.Y."/>
            <person name="Slobodkin A.I."/>
        </authorList>
    </citation>
    <scope>NUCLEOTIDE SEQUENCE</scope>
    <source>
        <strain evidence="7">M08but</strain>
    </source>
</reference>
<evidence type="ECO:0000256" key="6">
    <source>
        <dbReference type="SAM" id="MobiDB-lite"/>
    </source>
</evidence>
<evidence type="ECO:0000313" key="8">
    <source>
        <dbReference type="Proteomes" id="UP001165427"/>
    </source>
</evidence>
<sequence length="211" mass="23287">MIAPFLIFGAFFLIIAIVWPIKTYNEFIKYKNGIEEAWSGIDVALKRRFNLIPNLIRVIEGYSEHEAQIMRSKGDYLARSADNLGRADQESRISESLSGLLALAEAYPDLKASGNFIALHQSLDEIEEDIQKARNHYNRFVGRFNTLVESFPASVIAAKFGFGKQNYFSLDLATQREMPTVGFAASRNGGGGAAPRPEPERGPGFGGGPDP</sequence>
<comment type="subcellular location">
    <subcellularLocation>
        <location evidence="1">Membrane</location>
        <topology evidence="1">Single-pass membrane protein</topology>
    </subcellularLocation>
</comment>
<protein>
    <submittedName>
        <fullName evidence="7">LemA family protein</fullName>
    </submittedName>
</protein>
<dbReference type="PANTHER" id="PTHR34478">
    <property type="entry name" value="PROTEIN LEMA"/>
    <property type="match status" value="1"/>
</dbReference>
<dbReference type="Pfam" id="PF04011">
    <property type="entry name" value="LemA"/>
    <property type="match status" value="1"/>
</dbReference>
<accession>A0AA41UJE9</accession>
<dbReference type="InterPro" id="IPR007156">
    <property type="entry name" value="MamQ_LemA"/>
</dbReference>
<dbReference type="GO" id="GO:0016020">
    <property type="term" value="C:membrane"/>
    <property type="evidence" value="ECO:0007669"/>
    <property type="project" value="UniProtKB-SubCell"/>
</dbReference>
<dbReference type="PANTHER" id="PTHR34478:SF2">
    <property type="entry name" value="MEMBRANE PROTEIN"/>
    <property type="match status" value="1"/>
</dbReference>
<evidence type="ECO:0000256" key="3">
    <source>
        <dbReference type="ARBA" id="ARBA00022692"/>
    </source>
</evidence>
<keyword evidence="5" id="KW-0472">Membrane</keyword>
<evidence type="ECO:0000256" key="2">
    <source>
        <dbReference type="ARBA" id="ARBA00008854"/>
    </source>
</evidence>
<keyword evidence="4" id="KW-1133">Transmembrane helix</keyword>
<dbReference type="RefSeq" id="WP_246907257.1">
    <property type="nucleotide sequence ID" value="NZ_JALJRB010000010.1"/>
</dbReference>
<dbReference type="Proteomes" id="UP001165427">
    <property type="component" value="Unassembled WGS sequence"/>
</dbReference>
<dbReference type="InterPro" id="IPR023353">
    <property type="entry name" value="LemA-like_dom_sf"/>
</dbReference>
<gene>
    <name evidence="7" type="ORF">MRX98_10865</name>
</gene>
<evidence type="ECO:0000256" key="5">
    <source>
        <dbReference type="ARBA" id="ARBA00023136"/>
    </source>
</evidence>
<dbReference type="Gene3D" id="1.20.1440.20">
    <property type="entry name" value="LemA-like domain"/>
    <property type="match status" value="1"/>
</dbReference>
<name>A0AA41UJE9_9BACT</name>
<keyword evidence="8" id="KW-1185">Reference proteome</keyword>
<comment type="similarity">
    <text evidence="2">Belongs to the LemA family.</text>
</comment>
<evidence type="ECO:0000256" key="1">
    <source>
        <dbReference type="ARBA" id="ARBA00004167"/>
    </source>
</evidence>
<proteinExistence type="inferred from homology"/>
<feature type="region of interest" description="Disordered" evidence="6">
    <location>
        <begin position="183"/>
        <end position="211"/>
    </location>
</feature>
<dbReference type="AlphaFoldDB" id="A0AA41UJE9"/>